<evidence type="ECO:0000313" key="5">
    <source>
        <dbReference type="Proteomes" id="UP001177003"/>
    </source>
</evidence>
<feature type="coiled-coil region" evidence="1">
    <location>
        <begin position="714"/>
        <end position="741"/>
    </location>
</feature>
<dbReference type="Pfam" id="PF03004">
    <property type="entry name" value="Transposase_24"/>
    <property type="match status" value="1"/>
</dbReference>
<dbReference type="PANTHER" id="PTHR48258">
    <property type="entry name" value="DUF4218 DOMAIN-CONTAINING PROTEIN-RELATED"/>
    <property type="match status" value="1"/>
</dbReference>
<reference evidence="4" key="1">
    <citation type="submission" date="2023-04" db="EMBL/GenBank/DDBJ databases">
        <authorList>
            <person name="Vijverberg K."/>
            <person name="Xiong W."/>
            <person name="Schranz E."/>
        </authorList>
    </citation>
    <scope>NUCLEOTIDE SEQUENCE</scope>
</reference>
<protein>
    <recommendedName>
        <fullName evidence="3">DUF4216 domain-containing protein</fullName>
    </recommendedName>
</protein>
<evidence type="ECO:0000256" key="2">
    <source>
        <dbReference type="SAM" id="MobiDB-lite"/>
    </source>
</evidence>
<keyword evidence="5" id="KW-1185">Reference proteome</keyword>
<feature type="domain" description="DUF4216" evidence="3">
    <location>
        <begin position="75"/>
        <end position="146"/>
    </location>
</feature>
<dbReference type="AlphaFoldDB" id="A0AA35ZUJ0"/>
<dbReference type="Pfam" id="PF13952">
    <property type="entry name" value="DUF4216"/>
    <property type="match status" value="1"/>
</dbReference>
<feature type="compositionally biased region" description="Polar residues" evidence="2">
    <location>
        <begin position="335"/>
        <end position="345"/>
    </location>
</feature>
<organism evidence="4 5">
    <name type="scientific">Lactuca saligna</name>
    <name type="common">Willowleaf lettuce</name>
    <dbReference type="NCBI Taxonomy" id="75948"/>
    <lineage>
        <taxon>Eukaryota</taxon>
        <taxon>Viridiplantae</taxon>
        <taxon>Streptophyta</taxon>
        <taxon>Embryophyta</taxon>
        <taxon>Tracheophyta</taxon>
        <taxon>Spermatophyta</taxon>
        <taxon>Magnoliopsida</taxon>
        <taxon>eudicotyledons</taxon>
        <taxon>Gunneridae</taxon>
        <taxon>Pentapetalae</taxon>
        <taxon>asterids</taxon>
        <taxon>campanulids</taxon>
        <taxon>Asterales</taxon>
        <taxon>Asteraceae</taxon>
        <taxon>Cichorioideae</taxon>
        <taxon>Cichorieae</taxon>
        <taxon>Lactucinae</taxon>
        <taxon>Lactuca</taxon>
    </lineage>
</organism>
<dbReference type="InterPro" id="IPR004252">
    <property type="entry name" value="Probable_transposase_24"/>
</dbReference>
<evidence type="ECO:0000256" key="1">
    <source>
        <dbReference type="SAM" id="Coils"/>
    </source>
</evidence>
<feature type="compositionally biased region" description="Basic and acidic residues" evidence="2">
    <location>
        <begin position="763"/>
        <end position="772"/>
    </location>
</feature>
<feature type="region of interest" description="Disordered" evidence="2">
    <location>
        <begin position="333"/>
        <end position="422"/>
    </location>
</feature>
<dbReference type="EMBL" id="OX465084">
    <property type="protein sequence ID" value="CAI9298097.1"/>
    <property type="molecule type" value="Genomic_DNA"/>
</dbReference>
<evidence type="ECO:0000313" key="4">
    <source>
        <dbReference type="EMBL" id="CAI9298097.1"/>
    </source>
</evidence>
<gene>
    <name evidence="4" type="ORF">LSALG_LOCUS36874</name>
</gene>
<feature type="compositionally biased region" description="Polar residues" evidence="2">
    <location>
        <begin position="395"/>
        <end position="405"/>
    </location>
</feature>
<dbReference type="PANTHER" id="PTHR48258:SF10">
    <property type="entry name" value="DUF4218 DOMAIN-CONTAINING PROTEIN"/>
    <property type="match status" value="1"/>
</dbReference>
<feature type="compositionally biased region" description="Polar residues" evidence="2">
    <location>
        <begin position="359"/>
        <end position="368"/>
    </location>
</feature>
<feature type="region of interest" description="Disordered" evidence="2">
    <location>
        <begin position="757"/>
        <end position="781"/>
    </location>
</feature>
<accession>A0AA35ZUJ0</accession>
<dbReference type="InterPro" id="IPR025312">
    <property type="entry name" value="DUF4216"/>
</dbReference>
<sequence length="781" mass="90654">MYEQNSSAVDEELYALSRGPDDRVTTHGGYIVNGVKFLVKSRDEHRKTQNCGVIALGIHDGVKEDYYGYVDEVLEFSFIKGYRVILFKCIWFDTDRRKKHVMFEPHFISVDTTKQAYKEDPFVLANQAKQVFYINDPTRASSWKIIERSTHRHLWDIPENEDTQDLFEHVGTPSQTTPFEASDCENFEFHREDGEEEFVEVVDDDSFEVDLDDFIDYDIISNEVIEELPDKSNEDLDDSNETNLALYDESDDEYEYVYFLCFFVGKMWIFLVLMKIANLRGTKHVRKEPRQISVVSTGEESGSELDPKLCMLRTRKRVMTSVASIGATVARENTRSTSFQPAQEESVSRKTSKTIERPLSQNMESFPNSGDIATRQSGSTEDTQRFSIPLVGEGNVSNTTDNMESQTEHSHAPNQRRRRGPNINKKASHILDKIVENQPDARITLRKDTYTKKFVRDSAVYFATEVGIVMRKFCPMEFHTWEKVPKENKEEMIDRLREKFEIPHADIVLMECVDEQMRRQWKRTRNTLKDFWKKNGGMTDPQLARSKMKPDCRSKEDWSHLCDYWETDKAQKYADQMKNNREKLVISSRGGSRSIANHKFSMKNKETQLPPTPIKLYQKLHFHPTKEWLNDETHIQYENILQMKEDECTKLVSAGISITPEMEYEIEKKAVKTVCARHKTLLFGWEASSGPIMRKKDLHILSAAEPSQSASTDEMALKNKVTALEEEVRENKEKVKQSEEKCEKMLQFMISKFSDSQNILCPPDKEGFRASDDMPNISDEE</sequence>
<keyword evidence="1" id="KW-0175">Coiled coil</keyword>
<evidence type="ECO:0000259" key="3">
    <source>
        <dbReference type="Pfam" id="PF13952"/>
    </source>
</evidence>
<proteinExistence type="predicted"/>
<dbReference type="Proteomes" id="UP001177003">
    <property type="component" value="Chromosome 8"/>
</dbReference>
<name>A0AA35ZUJ0_LACSI</name>